<dbReference type="EMBL" id="LQXD01000001">
    <property type="protein sequence ID" value="OIJ23324.1"/>
    <property type="molecule type" value="Genomic_DNA"/>
</dbReference>
<dbReference type="Pfam" id="PF09388">
    <property type="entry name" value="SpoOE-like"/>
    <property type="match status" value="1"/>
</dbReference>
<evidence type="ECO:0008006" key="2">
    <source>
        <dbReference type="Google" id="ProtNLM"/>
    </source>
</evidence>
<dbReference type="InterPro" id="IPR037208">
    <property type="entry name" value="Spo0E-like_sf"/>
</dbReference>
<evidence type="ECO:0000313" key="1">
    <source>
        <dbReference type="EMBL" id="OIJ23324.1"/>
    </source>
</evidence>
<reference evidence="1" key="1">
    <citation type="submission" date="2016-10" db="EMBL/GenBank/DDBJ databases">
        <title>Draft genome sequences of four alkaliphilic bacteria belonging to the Anaerobacillus genus.</title>
        <authorList>
            <person name="Bassil N.M."/>
            <person name="Lloyd J.R."/>
        </authorList>
    </citation>
    <scope>NUCLEOTIDE SEQUENCE [LARGE SCALE GENOMIC DNA]</scope>
    <source>
        <strain evidence="1">NB2006</strain>
    </source>
</reference>
<dbReference type="Gene3D" id="4.10.280.10">
    <property type="entry name" value="Helix-loop-helix DNA-binding domain"/>
    <property type="match status" value="1"/>
</dbReference>
<sequence length="65" mass="7520">MPSNLTNQIEHKRKEMSEIIEKHGLSSTKAIRCSHSIMMCQHIDAWYSSQKETLNIQEIIFSKSA</sequence>
<organism evidence="1">
    <name type="scientific">Anaerobacillus isosaccharinicus</name>
    <dbReference type="NCBI Taxonomy" id="1532552"/>
    <lineage>
        <taxon>Bacteria</taxon>
        <taxon>Bacillati</taxon>
        <taxon>Bacillota</taxon>
        <taxon>Bacilli</taxon>
        <taxon>Bacillales</taxon>
        <taxon>Bacillaceae</taxon>
        <taxon>Anaerobacillus</taxon>
    </lineage>
</organism>
<dbReference type="InterPro" id="IPR036638">
    <property type="entry name" value="HLH_DNA-bd_sf"/>
</dbReference>
<name>A0A1S2MFI0_9BACI</name>
<dbReference type="GO" id="GO:0046983">
    <property type="term" value="F:protein dimerization activity"/>
    <property type="evidence" value="ECO:0007669"/>
    <property type="project" value="InterPro"/>
</dbReference>
<dbReference type="AlphaFoldDB" id="A0A1S2MFI0"/>
<proteinExistence type="predicted"/>
<comment type="caution">
    <text evidence="1">The sequence shown here is derived from an EMBL/GenBank/DDBJ whole genome shotgun (WGS) entry which is preliminary data.</text>
</comment>
<dbReference type="SUPFAM" id="SSF140500">
    <property type="entry name" value="BAS1536-like"/>
    <property type="match status" value="1"/>
</dbReference>
<dbReference type="InterPro" id="IPR018540">
    <property type="entry name" value="Spo0E-like"/>
</dbReference>
<protein>
    <recommendedName>
        <fullName evidence="2">Aspartyl-phosphate phosphatase Spo0E family protein</fullName>
    </recommendedName>
</protein>
<accession>A0A1S2MFI0</accession>
<dbReference type="GO" id="GO:0043937">
    <property type="term" value="P:regulation of sporulation"/>
    <property type="evidence" value="ECO:0007669"/>
    <property type="project" value="InterPro"/>
</dbReference>
<gene>
    <name evidence="1" type="ORF">AWH56_00050</name>
</gene>